<evidence type="ECO:0000256" key="7">
    <source>
        <dbReference type="ARBA" id="ARBA00023136"/>
    </source>
</evidence>
<keyword evidence="3" id="KW-0328">Glycosyltransferase</keyword>
<accession>A0A4R8XR40</accession>
<dbReference type="InterPro" id="IPR050297">
    <property type="entry name" value="LipidA_mod_glycosyltrf_83"/>
</dbReference>
<keyword evidence="5 8" id="KW-0812">Transmembrane</keyword>
<keyword evidence="10" id="KW-1185">Reference proteome</keyword>
<dbReference type="GO" id="GO:0009103">
    <property type="term" value="P:lipopolysaccharide biosynthetic process"/>
    <property type="evidence" value="ECO:0007669"/>
    <property type="project" value="UniProtKB-ARBA"/>
</dbReference>
<feature type="transmembrane region" description="Helical" evidence="8">
    <location>
        <begin position="20"/>
        <end position="43"/>
    </location>
</feature>
<dbReference type="OrthoDB" id="5318634at2"/>
<evidence type="ECO:0000313" key="10">
    <source>
        <dbReference type="Proteomes" id="UP000298433"/>
    </source>
</evidence>
<sequence length="512" mass="54946">MSSPPLVSRLIRPEAPTLPLNRTGGLAALLGLLGFLVSVAGSWRPSYWGDEAASIMSAGRSLRGLVRLLDNVDAVHGAYYLLLHVWIDLFGSSELATRGLSALFIGVATTGTFVLARTLISTRVGVFAALVFALLPRVTYMGAEARSAAVATAVLVWLTVVLVHVLRNRHLVSGTRFALWAGYAALLALGIYLFLYVLLLIPVLGLAALLLTPRKGDRVASLRAWALATATALALAAPVMAASVEQRDQIAFIGRRPPIAVLTAAVHQWFGNVPLAVLAWGLILLAVVMVFGVRGRMAAPSSTRAALAVMLAWMILPSAALLIGTQLVTPMYSLRYLSVCTPAAAIAIAVGISCLRPHWPQAAALGLITALMLPTYLDQRGEFGKNYGSDLRQASAVVRAGAQSGDAVVFDESVRPSRKPRLALRLYPAAFDGLRDVTLAVPYDATTELWDVVLPVDQVTDRLTGTDRVWVLQNQGSGENRRGDNLRTLQQLGFTVTESTMLNRTQIIEMTR</sequence>
<feature type="transmembrane region" description="Helical" evidence="8">
    <location>
        <begin position="147"/>
        <end position="166"/>
    </location>
</feature>
<evidence type="ECO:0000313" key="9">
    <source>
        <dbReference type="EMBL" id="TFC81203.1"/>
    </source>
</evidence>
<feature type="transmembrane region" description="Helical" evidence="8">
    <location>
        <begin position="102"/>
        <end position="135"/>
    </location>
</feature>
<evidence type="ECO:0000256" key="2">
    <source>
        <dbReference type="ARBA" id="ARBA00022475"/>
    </source>
</evidence>
<evidence type="ECO:0000256" key="6">
    <source>
        <dbReference type="ARBA" id="ARBA00022989"/>
    </source>
</evidence>
<evidence type="ECO:0000256" key="5">
    <source>
        <dbReference type="ARBA" id="ARBA00022692"/>
    </source>
</evidence>
<keyword evidence="4" id="KW-0808">Transferase</keyword>
<dbReference type="PANTHER" id="PTHR33908:SF3">
    <property type="entry name" value="UNDECAPRENYL PHOSPHATE-ALPHA-4-AMINO-4-DEOXY-L-ARABINOSE ARABINOSYL TRANSFERASE"/>
    <property type="match status" value="1"/>
</dbReference>
<proteinExistence type="predicted"/>
<feature type="transmembrane region" description="Helical" evidence="8">
    <location>
        <begin position="224"/>
        <end position="244"/>
    </location>
</feature>
<evidence type="ECO:0000256" key="4">
    <source>
        <dbReference type="ARBA" id="ARBA00022679"/>
    </source>
</evidence>
<name>A0A4R8XR40_9MICO</name>
<evidence type="ECO:0000256" key="8">
    <source>
        <dbReference type="SAM" id="Phobius"/>
    </source>
</evidence>
<evidence type="ECO:0000256" key="3">
    <source>
        <dbReference type="ARBA" id="ARBA00022676"/>
    </source>
</evidence>
<feature type="transmembrane region" description="Helical" evidence="8">
    <location>
        <begin position="273"/>
        <end position="293"/>
    </location>
</feature>
<dbReference type="RefSeq" id="WP_134369633.1">
    <property type="nucleotide sequence ID" value="NZ_SOGN01000035.1"/>
</dbReference>
<dbReference type="GO" id="GO:0010041">
    <property type="term" value="P:response to iron(III) ion"/>
    <property type="evidence" value="ECO:0007669"/>
    <property type="project" value="TreeGrafter"/>
</dbReference>
<comment type="caution">
    <text evidence="9">The sequence shown here is derived from an EMBL/GenBank/DDBJ whole genome shotgun (WGS) entry which is preliminary data.</text>
</comment>
<organism evidence="9 10">
    <name type="scientific">Cryobacterium cheniae</name>
    <dbReference type="NCBI Taxonomy" id="1259262"/>
    <lineage>
        <taxon>Bacteria</taxon>
        <taxon>Bacillati</taxon>
        <taxon>Actinomycetota</taxon>
        <taxon>Actinomycetes</taxon>
        <taxon>Micrococcales</taxon>
        <taxon>Microbacteriaceae</taxon>
        <taxon>Cryobacterium</taxon>
    </lineage>
</organism>
<feature type="transmembrane region" description="Helical" evidence="8">
    <location>
        <begin position="186"/>
        <end position="212"/>
    </location>
</feature>
<keyword evidence="2" id="KW-1003">Cell membrane</keyword>
<feature type="transmembrane region" description="Helical" evidence="8">
    <location>
        <begin position="334"/>
        <end position="352"/>
    </location>
</feature>
<dbReference type="AlphaFoldDB" id="A0A4R8XR40"/>
<keyword evidence="7 8" id="KW-0472">Membrane</keyword>
<dbReference type="GO" id="GO:0005886">
    <property type="term" value="C:plasma membrane"/>
    <property type="evidence" value="ECO:0007669"/>
    <property type="project" value="UniProtKB-SubCell"/>
</dbReference>
<dbReference type="PANTHER" id="PTHR33908">
    <property type="entry name" value="MANNOSYLTRANSFERASE YKCB-RELATED"/>
    <property type="match status" value="1"/>
</dbReference>
<evidence type="ECO:0000256" key="1">
    <source>
        <dbReference type="ARBA" id="ARBA00004651"/>
    </source>
</evidence>
<feature type="transmembrane region" description="Helical" evidence="8">
    <location>
        <begin position="305"/>
        <end position="328"/>
    </location>
</feature>
<reference evidence="9 10" key="1">
    <citation type="submission" date="2019-03" db="EMBL/GenBank/DDBJ databases">
        <title>Genomics of glacier-inhabiting Cryobacterium strains.</title>
        <authorList>
            <person name="Liu Q."/>
            <person name="Xin Y.-H."/>
        </authorList>
    </citation>
    <scope>NUCLEOTIDE SEQUENCE [LARGE SCALE GENOMIC DNA]</scope>
    <source>
        <strain evidence="9 10">TMT2-48-2</strain>
    </source>
</reference>
<dbReference type="GO" id="GO:0016763">
    <property type="term" value="F:pentosyltransferase activity"/>
    <property type="evidence" value="ECO:0007669"/>
    <property type="project" value="TreeGrafter"/>
</dbReference>
<comment type="subcellular location">
    <subcellularLocation>
        <location evidence="1">Cell membrane</location>
        <topology evidence="1">Multi-pass membrane protein</topology>
    </subcellularLocation>
</comment>
<dbReference type="EMBL" id="SOGN01000035">
    <property type="protein sequence ID" value="TFC81203.1"/>
    <property type="molecule type" value="Genomic_DNA"/>
</dbReference>
<gene>
    <name evidence="9" type="ORF">E3T23_06875</name>
</gene>
<protein>
    <submittedName>
        <fullName evidence="9">Uncharacterized protein</fullName>
    </submittedName>
</protein>
<dbReference type="Proteomes" id="UP000298433">
    <property type="component" value="Unassembled WGS sequence"/>
</dbReference>
<keyword evidence="6 8" id="KW-1133">Transmembrane helix</keyword>